<evidence type="ECO:0000256" key="2">
    <source>
        <dbReference type="ARBA" id="ARBA00022475"/>
    </source>
</evidence>
<evidence type="ECO:0000313" key="7">
    <source>
        <dbReference type="EMBL" id="CUR56350.1"/>
    </source>
</evidence>
<dbReference type="PANTHER" id="PTHR40277:SF1">
    <property type="entry name" value="BLL5419 PROTEIN"/>
    <property type="match status" value="1"/>
</dbReference>
<feature type="transmembrane region" description="Helical" evidence="6">
    <location>
        <begin position="147"/>
        <end position="166"/>
    </location>
</feature>
<organism evidence="7">
    <name type="scientific">metagenome</name>
    <dbReference type="NCBI Taxonomy" id="256318"/>
    <lineage>
        <taxon>unclassified sequences</taxon>
        <taxon>metagenomes</taxon>
    </lineage>
</organism>
<evidence type="ECO:0000256" key="1">
    <source>
        <dbReference type="ARBA" id="ARBA00004651"/>
    </source>
</evidence>
<evidence type="ECO:0000256" key="6">
    <source>
        <dbReference type="SAM" id="Phobius"/>
    </source>
</evidence>
<gene>
    <name evidence="7" type="ORF">NOCA1110037</name>
</gene>
<reference evidence="7" key="1">
    <citation type="submission" date="2015-08" db="EMBL/GenBank/DDBJ databases">
        <authorList>
            <person name="Babu N.S."/>
            <person name="Beckwith C.J."/>
            <person name="Beseler K.G."/>
            <person name="Brison A."/>
            <person name="Carone J.V."/>
            <person name="Caskin T.P."/>
            <person name="Diamond M."/>
            <person name="Durham M.E."/>
            <person name="Foxe J.M."/>
            <person name="Go M."/>
            <person name="Henderson B.A."/>
            <person name="Jones I.B."/>
            <person name="McGettigan J.A."/>
            <person name="Micheletti S.J."/>
            <person name="Nasrallah M.E."/>
            <person name="Ortiz D."/>
            <person name="Piller C.R."/>
            <person name="Privatt S.R."/>
            <person name="Schneider S.L."/>
            <person name="Sharp S."/>
            <person name="Smith T.C."/>
            <person name="Stanton J.D."/>
            <person name="Ullery H.E."/>
            <person name="Wilson R.J."/>
            <person name="Serrano M.G."/>
            <person name="Buck G."/>
            <person name="Lee V."/>
            <person name="Wang Y."/>
            <person name="Carvalho R."/>
            <person name="Voegtly L."/>
            <person name="Shi R."/>
            <person name="Duckworth R."/>
            <person name="Johnson A."/>
            <person name="Loviza R."/>
            <person name="Walstead R."/>
            <person name="Shah Z."/>
            <person name="Kiflezghi M."/>
            <person name="Wade K."/>
            <person name="Ball S.L."/>
            <person name="Bradley K.W."/>
            <person name="Asai D.J."/>
            <person name="Bowman C.A."/>
            <person name="Russell D.A."/>
            <person name="Pope W.H."/>
            <person name="Jacobs-Sera D."/>
            <person name="Hendrix R.W."/>
            <person name="Hatfull G.F."/>
        </authorList>
    </citation>
    <scope>NUCLEOTIDE SEQUENCE</scope>
</reference>
<feature type="transmembrane region" description="Helical" evidence="6">
    <location>
        <begin position="224"/>
        <end position="246"/>
    </location>
</feature>
<feature type="transmembrane region" description="Helical" evidence="6">
    <location>
        <begin position="197"/>
        <end position="218"/>
    </location>
</feature>
<keyword evidence="2" id="KW-1003">Cell membrane</keyword>
<evidence type="ECO:0000256" key="5">
    <source>
        <dbReference type="ARBA" id="ARBA00023136"/>
    </source>
</evidence>
<dbReference type="EMBL" id="CZKB01000003">
    <property type="protein sequence ID" value="CUR56350.1"/>
    <property type="molecule type" value="Genomic_DNA"/>
</dbReference>
<accession>A0A2P2C2X9</accession>
<dbReference type="GO" id="GO:0005886">
    <property type="term" value="C:plasma membrane"/>
    <property type="evidence" value="ECO:0007669"/>
    <property type="project" value="UniProtKB-SubCell"/>
</dbReference>
<dbReference type="InterPro" id="IPR022791">
    <property type="entry name" value="L-PG_synthase/AglD"/>
</dbReference>
<evidence type="ECO:0000256" key="3">
    <source>
        <dbReference type="ARBA" id="ARBA00022692"/>
    </source>
</evidence>
<keyword evidence="5 6" id="KW-0472">Membrane</keyword>
<name>A0A2P2C2X9_9ZZZZ</name>
<dbReference type="Pfam" id="PF03706">
    <property type="entry name" value="LPG_synthase_TM"/>
    <property type="match status" value="1"/>
</dbReference>
<evidence type="ECO:0000256" key="4">
    <source>
        <dbReference type="ARBA" id="ARBA00022989"/>
    </source>
</evidence>
<dbReference type="AlphaFoldDB" id="A0A2P2C2X9"/>
<feature type="transmembrane region" description="Helical" evidence="6">
    <location>
        <begin position="123"/>
        <end position="141"/>
    </location>
</feature>
<keyword evidence="3 6" id="KW-0812">Transmembrane</keyword>
<dbReference type="PANTHER" id="PTHR40277">
    <property type="entry name" value="BLL5419 PROTEIN"/>
    <property type="match status" value="1"/>
</dbReference>
<proteinExistence type="predicted"/>
<sequence>MRALAGSVWRWLAGALILVLVVRQVGSGPVLDGLRALDAGVLLLGAVLALVTTVASAWRWTLVARELDVAITLPRAVASCYRAQLLNTVLPGGVLGDVHRGVVHGRSAGSTGRALRAVGWERFAGQVVQAVVAALVLSVLPSPVRPAVPWLLGASAVLAAFAVVALRRTPHRDAWWSRAARTVRDDVRLALLVRRSWPGVVLASVVTTVGYAATLVVAARAVGVSASLATLLPLALVVLVAAGLPLNVAGWGPREGMAAWAFGAAGLGASAGMAAAVAYGAIVLVANLPGLVVLAATRRTTSVPATGAPAGEPAHA</sequence>
<protein>
    <submittedName>
        <fullName evidence="7">Uncharacterized protein</fullName>
    </submittedName>
</protein>
<feature type="transmembrane region" description="Helical" evidence="6">
    <location>
        <begin position="258"/>
        <end position="282"/>
    </location>
</feature>
<feature type="transmembrane region" description="Helical" evidence="6">
    <location>
        <begin position="37"/>
        <end position="58"/>
    </location>
</feature>
<keyword evidence="4 6" id="KW-1133">Transmembrane helix</keyword>
<comment type="subcellular location">
    <subcellularLocation>
        <location evidence="1">Cell membrane</location>
        <topology evidence="1">Multi-pass membrane protein</topology>
    </subcellularLocation>
</comment>